<protein>
    <submittedName>
        <fullName evidence="4">CCHC-type domain-containing protein</fullName>
    </submittedName>
</protein>
<evidence type="ECO:0000259" key="2">
    <source>
        <dbReference type="PROSITE" id="PS50158"/>
    </source>
</evidence>
<name>A0A0N5C0C8_STREA</name>
<keyword evidence="1" id="KW-0862">Zinc</keyword>
<reference evidence="4" key="1">
    <citation type="submission" date="2017-02" db="UniProtKB">
        <authorList>
            <consortium name="WormBaseParasite"/>
        </authorList>
    </citation>
    <scope>IDENTIFICATION</scope>
</reference>
<keyword evidence="3" id="KW-1185">Reference proteome</keyword>
<dbReference type="SUPFAM" id="SSF50630">
    <property type="entry name" value="Acid proteases"/>
    <property type="match status" value="1"/>
</dbReference>
<dbReference type="GO" id="GO:0008270">
    <property type="term" value="F:zinc ion binding"/>
    <property type="evidence" value="ECO:0007669"/>
    <property type="project" value="UniProtKB-KW"/>
</dbReference>
<dbReference type="GO" id="GO:0003676">
    <property type="term" value="F:nucleic acid binding"/>
    <property type="evidence" value="ECO:0007669"/>
    <property type="project" value="InterPro"/>
</dbReference>
<evidence type="ECO:0000256" key="1">
    <source>
        <dbReference type="PROSITE-ProRule" id="PRU00047"/>
    </source>
</evidence>
<proteinExistence type="predicted"/>
<organism evidence="3 4">
    <name type="scientific">Strongyloides papillosus</name>
    <name type="common">Intestinal threadworm</name>
    <dbReference type="NCBI Taxonomy" id="174720"/>
    <lineage>
        <taxon>Eukaryota</taxon>
        <taxon>Metazoa</taxon>
        <taxon>Ecdysozoa</taxon>
        <taxon>Nematoda</taxon>
        <taxon>Chromadorea</taxon>
        <taxon>Rhabditida</taxon>
        <taxon>Tylenchina</taxon>
        <taxon>Panagrolaimomorpha</taxon>
        <taxon>Strongyloidoidea</taxon>
        <taxon>Strongyloididae</taxon>
        <taxon>Strongyloides</taxon>
    </lineage>
</organism>
<evidence type="ECO:0000313" key="4">
    <source>
        <dbReference type="WBParaSite" id="SPAL_0001145700.1"/>
    </source>
</evidence>
<feature type="domain" description="CCHC-type" evidence="2">
    <location>
        <begin position="282"/>
        <end position="298"/>
    </location>
</feature>
<dbReference type="Gene3D" id="2.40.70.10">
    <property type="entry name" value="Acid Proteases"/>
    <property type="match status" value="1"/>
</dbReference>
<dbReference type="InterPro" id="IPR036875">
    <property type="entry name" value="Znf_CCHC_sf"/>
</dbReference>
<dbReference type="InterPro" id="IPR001878">
    <property type="entry name" value="Znf_CCHC"/>
</dbReference>
<dbReference type="GO" id="GO:0019899">
    <property type="term" value="F:enzyme binding"/>
    <property type="evidence" value="ECO:0007669"/>
    <property type="project" value="UniProtKB-ARBA"/>
</dbReference>
<keyword evidence="1" id="KW-0479">Metal-binding</keyword>
<sequence length="494" mass="56801">MEEYKLLVKYNLKPILVQACRDLELQVSGTKEELARRIVESGEDGTKLTYLVRGIEQIDPEDLEFSFKEPKDEVNGTESEVVEHFKKESTRNSLELMKSVKTMEEGCNVEVFIKRFQLALAAAGLSPQCSEATSWLLIKVSDDIQFRLQEYFVNIEEVSSTILCGKLRNWYSTNMTKTEAECELMAFKLDQKNVEESLKKLKNLVSAQNVHLSRKDKDDRIRYEILRQLREIPNLKNLGLIGRNFSLDELEAELKIECKLRNLHISKNNDEKKNVDKKKIKKCFGCQQFGHIKPDCPNIKKEERISNIIEEMDDSNEYTINASIMVNGLVKAVKVFPDSGSKISCINPKLVKEMGLTLSEKKRKGALANGSPINVNTIMEPIELTLNGKKIKMKDVWVLEIKHDLLIGTRTLCECDFVIKWTKPIDDDKKMMTLCGEEQEVELKCEIMEKFPDVWSKSDFDLGLCKFNSPDIDLSSEEIPEHKRYDPPLAMRNE</sequence>
<dbReference type="Gene3D" id="4.10.60.10">
    <property type="entry name" value="Zinc finger, CCHC-type"/>
    <property type="match status" value="1"/>
</dbReference>
<dbReference type="PROSITE" id="PS50158">
    <property type="entry name" value="ZF_CCHC"/>
    <property type="match status" value="1"/>
</dbReference>
<dbReference type="CDD" id="cd00303">
    <property type="entry name" value="retropepsin_like"/>
    <property type="match status" value="1"/>
</dbReference>
<dbReference type="SMART" id="SM00343">
    <property type="entry name" value="ZnF_C2HC"/>
    <property type="match status" value="1"/>
</dbReference>
<dbReference type="Pfam" id="PF13650">
    <property type="entry name" value="Asp_protease_2"/>
    <property type="match status" value="1"/>
</dbReference>
<dbReference type="InterPro" id="IPR021109">
    <property type="entry name" value="Peptidase_aspartic_dom_sf"/>
</dbReference>
<dbReference type="Proteomes" id="UP000046392">
    <property type="component" value="Unplaced"/>
</dbReference>
<dbReference type="WBParaSite" id="SPAL_0001145700.1">
    <property type="protein sequence ID" value="SPAL_0001145700.1"/>
    <property type="gene ID" value="SPAL_0001145700"/>
</dbReference>
<accession>A0A0N5C0C8</accession>
<keyword evidence="1" id="KW-0863">Zinc-finger</keyword>
<evidence type="ECO:0000313" key="3">
    <source>
        <dbReference type="Proteomes" id="UP000046392"/>
    </source>
</evidence>
<dbReference type="AlphaFoldDB" id="A0A0N5C0C8"/>
<dbReference type="SUPFAM" id="SSF57756">
    <property type="entry name" value="Retrovirus zinc finger-like domains"/>
    <property type="match status" value="1"/>
</dbReference>